<dbReference type="PANTHER" id="PTHR46082:SF6">
    <property type="entry name" value="AAA+ ATPASE DOMAIN-CONTAINING PROTEIN-RELATED"/>
    <property type="match status" value="1"/>
</dbReference>
<evidence type="ECO:0000256" key="1">
    <source>
        <dbReference type="SAM" id="MobiDB-lite"/>
    </source>
</evidence>
<accession>D2B0U5</accession>
<dbReference type="InterPro" id="IPR000157">
    <property type="entry name" value="TIR_dom"/>
</dbReference>
<dbReference type="PROSITE" id="PS50104">
    <property type="entry name" value="TIR"/>
    <property type="match status" value="1"/>
</dbReference>
<dbReference type="Gene3D" id="3.40.50.10140">
    <property type="entry name" value="Toll/interleukin-1 receptor homology (TIR) domain"/>
    <property type="match status" value="1"/>
</dbReference>
<keyword evidence="4" id="KW-1185">Reference proteome</keyword>
<dbReference type="Gene3D" id="1.25.40.10">
    <property type="entry name" value="Tetratricopeptide repeat domain"/>
    <property type="match status" value="3"/>
</dbReference>
<protein>
    <recommendedName>
        <fullName evidence="2">TIR domain-containing protein</fullName>
    </recommendedName>
</protein>
<dbReference type="Proteomes" id="UP000002029">
    <property type="component" value="Chromosome"/>
</dbReference>
<dbReference type="PANTHER" id="PTHR46082">
    <property type="entry name" value="ATP/GTP-BINDING PROTEIN-RELATED"/>
    <property type="match status" value="1"/>
</dbReference>
<dbReference type="eggNOG" id="COG3903">
    <property type="taxonomic scope" value="Bacteria"/>
</dbReference>
<dbReference type="STRING" id="479432.Sros_0320"/>
<organism evidence="3 4">
    <name type="scientific">Streptosporangium roseum (strain ATCC 12428 / DSM 43021 / JCM 3005 / KCTC 9067 / NCIMB 10171 / NRRL 2505 / NI 9100)</name>
    <dbReference type="NCBI Taxonomy" id="479432"/>
    <lineage>
        <taxon>Bacteria</taxon>
        <taxon>Bacillati</taxon>
        <taxon>Actinomycetota</taxon>
        <taxon>Actinomycetes</taxon>
        <taxon>Streptosporangiales</taxon>
        <taxon>Streptosporangiaceae</taxon>
        <taxon>Streptosporangium</taxon>
    </lineage>
</organism>
<sequence length="1068" mass="116883">MPGTEYEADFFVSHADADAQWAEWIAAELKGAGYGVIVKAWDFLPGENLLDRLDRALATCRHTIGVLSPDYVASEMAARTAAHYQGLEGKERALIPVKVADHQVPPSMGPIISIDLCDVGEEDEARSRLLNGVAGRVARVARGGFPNAPANRTRFPGAAQEVWELRGHRPDPHFVGRDDALAGLHRAFRAGRATSAVQAITGLGGLGKTQLAVEYASRHAAAYDMVWWIRAEDPATLRGDYAELATVLGLPFDQDGQAVAALRQELRRRKDWLLVFDNAEDPGEVFPLLPDRHSGHVLITSRLREWQHAESRHIEVLPLPAAVEYLRRRGQVTDAGTARELAEALGRLPLALTQAAGVIADGMRATDYLGLLRRQSPELFVQGRAGAHDTTIASTWRVSFDRLADRSPAAVALFRLAAFLGAEAIPLDRLTPVPDMPAELAEALNDPFRRRDATRALGEYSLAETGDGLLSIHRMVQTVTRTELAGDEPFWAGLALAVTTAAFPRDVRDPRSWPACEAALAHAIAAAEHAGRLHVDTGGTVDLLNQVALYLLARGRTDRAATAVENALTLAARLPRDAPECLRCRNTHGLLLLAQGDRAAACQAHEEVYEARIRILGPDDVDTLRAGRDLVEALYLQGQWARATRLQDRLVQAFTAVLGTDDLETVTSVAYQATLLRNAGQYQRARTLEEGVLEVRRQRLGEEHPDTLNAMANLGATLHAQGKWEKARTLVEGVLEVRRWLLGEEHPDTLDAMANLGSILHSQGDLDGARALVERELEVCRRLLGEEHPHTLGAMANLGSILHVQGDLDGARALKEGVLEVRRWLLGEEHPDTLTAMANLGATLHAQGDLDEARALEEGVLEVRRWLLGEEHPDTLTAMANLGATLHAQGDLDEARALEEGVLEVRRRLLGEEHPHTLTAMANLGATLHAQGDLDGARTFKERVLEGRRRLLGEEHPHTLTAMANLGATLHAQGEMAEARSLLLEALTVSQRAFGKKNTVTSEIAWRMVSTYDRPHETARRKNLILENLSWLAKEPPSRLTGQQKSIKDRVKGLFGGRSAKRQGKRGK</sequence>
<gene>
    <name evidence="3" type="ordered locus">Sros_0320</name>
</gene>
<feature type="region of interest" description="Disordered" evidence="1">
    <location>
        <begin position="1037"/>
        <end position="1068"/>
    </location>
</feature>
<dbReference type="KEGG" id="sro:Sros_0320"/>
<dbReference type="InterPro" id="IPR019734">
    <property type="entry name" value="TPR_rpt"/>
</dbReference>
<dbReference type="SUPFAM" id="SSF52540">
    <property type="entry name" value="P-loop containing nucleoside triphosphate hydrolases"/>
    <property type="match status" value="1"/>
</dbReference>
<dbReference type="Pfam" id="PF13676">
    <property type="entry name" value="TIR_2"/>
    <property type="match status" value="1"/>
</dbReference>
<dbReference type="RefSeq" id="WP_012887098.1">
    <property type="nucleotide sequence ID" value="NC_013595.1"/>
</dbReference>
<dbReference type="HOGENOM" id="CLU_000288_125_8_11"/>
<name>D2B0U5_STRRD</name>
<dbReference type="SUPFAM" id="SSF52200">
    <property type="entry name" value="Toll/Interleukin receptor TIR domain"/>
    <property type="match status" value="1"/>
</dbReference>
<feature type="domain" description="TIR" evidence="2">
    <location>
        <begin position="6"/>
        <end position="141"/>
    </location>
</feature>
<dbReference type="OrthoDB" id="3542917at2"/>
<dbReference type="GO" id="GO:0007165">
    <property type="term" value="P:signal transduction"/>
    <property type="evidence" value="ECO:0007669"/>
    <property type="project" value="InterPro"/>
</dbReference>
<dbReference type="AlphaFoldDB" id="D2B0U5"/>
<evidence type="ECO:0000313" key="3">
    <source>
        <dbReference type="EMBL" id="ACZ83352.1"/>
    </source>
</evidence>
<dbReference type="NCBIfam" id="NF040586">
    <property type="entry name" value="FxSxx_TPR"/>
    <property type="match status" value="1"/>
</dbReference>
<feature type="compositionally biased region" description="Basic residues" evidence="1">
    <location>
        <begin position="1059"/>
        <end position="1068"/>
    </location>
</feature>
<dbReference type="InterPro" id="IPR027417">
    <property type="entry name" value="P-loop_NTPase"/>
</dbReference>
<dbReference type="InterPro" id="IPR053137">
    <property type="entry name" value="NLR-like"/>
</dbReference>
<dbReference type="EMBL" id="CP001814">
    <property type="protein sequence ID" value="ACZ83352.1"/>
    <property type="molecule type" value="Genomic_DNA"/>
</dbReference>
<dbReference type="Pfam" id="PF13374">
    <property type="entry name" value="TPR_10"/>
    <property type="match status" value="3"/>
</dbReference>
<evidence type="ECO:0000313" key="4">
    <source>
        <dbReference type="Proteomes" id="UP000002029"/>
    </source>
</evidence>
<dbReference type="SMART" id="SM00255">
    <property type="entry name" value="TIR"/>
    <property type="match status" value="1"/>
</dbReference>
<dbReference type="eggNOG" id="COG0457">
    <property type="taxonomic scope" value="Bacteria"/>
</dbReference>
<proteinExistence type="predicted"/>
<dbReference type="SUPFAM" id="SSF48452">
    <property type="entry name" value="TPR-like"/>
    <property type="match status" value="2"/>
</dbReference>
<dbReference type="InterPro" id="IPR035897">
    <property type="entry name" value="Toll_tir_struct_dom_sf"/>
</dbReference>
<dbReference type="Gene3D" id="3.40.50.300">
    <property type="entry name" value="P-loop containing nucleotide triphosphate hydrolases"/>
    <property type="match status" value="1"/>
</dbReference>
<dbReference type="InterPro" id="IPR011990">
    <property type="entry name" value="TPR-like_helical_dom_sf"/>
</dbReference>
<dbReference type="SMART" id="SM00028">
    <property type="entry name" value="TPR"/>
    <property type="match status" value="6"/>
</dbReference>
<evidence type="ECO:0000259" key="2">
    <source>
        <dbReference type="PROSITE" id="PS50104"/>
    </source>
</evidence>
<dbReference type="Pfam" id="PF13424">
    <property type="entry name" value="TPR_12"/>
    <property type="match status" value="3"/>
</dbReference>
<reference evidence="3 4" key="1">
    <citation type="journal article" date="2010" name="Stand. Genomic Sci.">
        <title>Complete genome sequence of Streptosporangium roseum type strain (NI 9100).</title>
        <authorList>
            <person name="Nolan M."/>
            <person name="Sikorski J."/>
            <person name="Jando M."/>
            <person name="Lucas S."/>
            <person name="Lapidus A."/>
            <person name="Glavina Del Rio T."/>
            <person name="Chen F."/>
            <person name="Tice H."/>
            <person name="Pitluck S."/>
            <person name="Cheng J.F."/>
            <person name="Chertkov O."/>
            <person name="Sims D."/>
            <person name="Meincke L."/>
            <person name="Brettin T."/>
            <person name="Han C."/>
            <person name="Detter J.C."/>
            <person name="Bruce D."/>
            <person name="Goodwin L."/>
            <person name="Land M."/>
            <person name="Hauser L."/>
            <person name="Chang Y.J."/>
            <person name="Jeffries C.D."/>
            <person name="Ivanova N."/>
            <person name="Mavromatis K."/>
            <person name="Mikhailova N."/>
            <person name="Chen A."/>
            <person name="Palaniappan K."/>
            <person name="Chain P."/>
            <person name="Rohde M."/>
            <person name="Goker M."/>
            <person name="Bristow J."/>
            <person name="Eisen J.A."/>
            <person name="Markowitz V."/>
            <person name="Hugenholtz P."/>
            <person name="Kyrpides N.C."/>
            <person name="Klenk H.P."/>
        </authorList>
    </citation>
    <scope>NUCLEOTIDE SEQUENCE [LARGE SCALE GENOMIC DNA]</scope>
    <source>
        <strain evidence="4">ATCC 12428 / DSM 43021 / JCM 3005 / NI 9100</strain>
    </source>
</reference>